<feature type="domain" description="Metallo-beta-lactamase" evidence="5">
    <location>
        <begin position="18"/>
        <end position="199"/>
    </location>
</feature>
<comment type="cofactor">
    <cofactor evidence="1">
        <name>Zn(2+)</name>
        <dbReference type="ChEBI" id="CHEBI:29105"/>
    </cofactor>
</comment>
<comment type="caution">
    <text evidence="6">The sequence shown here is derived from an EMBL/GenBank/DDBJ whole genome shotgun (WGS) entry which is preliminary data.</text>
</comment>
<evidence type="ECO:0000256" key="4">
    <source>
        <dbReference type="ARBA" id="ARBA00022833"/>
    </source>
</evidence>
<name>A0ABQ4PTM0_9PROT</name>
<evidence type="ECO:0000256" key="1">
    <source>
        <dbReference type="ARBA" id="ARBA00001947"/>
    </source>
</evidence>
<dbReference type="SUPFAM" id="SSF56281">
    <property type="entry name" value="Metallo-hydrolase/oxidoreductase"/>
    <property type="match status" value="1"/>
</dbReference>
<dbReference type="InterPro" id="IPR036866">
    <property type="entry name" value="RibonucZ/Hydroxyglut_hydro"/>
</dbReference>
<evidence type="ECO:0000256" key="2">
    <source>
        <dbReference type="ARBA" id="ARBA00022723"/>
    </source>
</evidence>
<evidence type="ECO:0000256" key="3">
    <source>
        <dbReference type="ARBA" id="ARBA00022801"/>
    </source>
</evidence>
<dbReference type="EMBL" id="BPFZ01000002">
    <property type="protein sequence ID" value="GIU66249.1"/>
    <property type="molecule type" value="Genomic_DNA"/>
</dbReference>
<organism evidence="6 7">
    <name type="scientific">Candidatus Phycosocius spiralis</name>
    <dbReference type="NCBI Taxonomy" id="2815099"/>
    <lineage>
        <taxon>Bacteria</taxon>
        <taxon>Pseudomonadati</taxon>
        <taxon>Pseudomonadota</taxon>
        <taxon>Alphaproteobacteria</taxon>
        <taxon>Caulobacterales</taxon>
        <taxon>Caulobacterales incertae sedis</taxon>
        <taxon>Candidatus Phycosocius</taxon>
    </lineage>
</organism>
<dbReference type="Pfam" id="PF00753">
    <property type="entry name" value="Lactamase_B"/>
    <property type="match status" value="1"/>
</dbReference>
<dbReference type="GO" id="GO:0016787">
    <property type="term" value="F:hydrolase activity"/>
    <property type="evidence" value="ECO:0007669"/>
    <property type="project" value="UniProtKB-KW"/>
</dbReference>
<dbReference type="Proteomes" id="UP001161064">
    <property type="component" value="Unassembled WGS sequence"/>
</dbReference>
<keyword evidence="2" id="KW-0479">Metal-binding</keyword>
<evidence type="ECO:0000313" key="6">
    <source>
        <dbReference type="EMBL" id="GIU66249.1"/>
    </source>
</evidence>
<dbReference type="Gene3D" id="3.60.15.10">
    <property type="entry name" value="Ribonuclease Z/Hydroxyacylglutathione hydrolase-like"/>
    <property type="match status" value="1"/>
</dbReference>
<reference evidence="6" key="1">
    <citation type="submission" date="2021-05" db="EMBL/GenBank/DDBJ databases">
        <authorList>
            <person name="Tanabe Y."/>
        </authorList>
    </citation>
    <scope>NUCLEOTIDE SEQUENCE</scope>
    <source>
        <strain evidence="6">BOTRYCO-1</strain>
    </source>
</reference>
<reference evidence="6" key="2">
    <citation type="journal article" date="2023" name="ISME Commun">
        <title>Characterization of a bloom-associated alphaproteobacterial lineage, 'Candidatus Phycosocius': insights into freshwater algal-bacterial interactions.</title>
        <authorList>
            <person name="Tanabe Y."/>
            <person name="Yamaguchi H."/>
            <person name="Yoshida M."/>
            <person name="Kai A."/>
            <person name="Okazaki Y."/>
        </authorList>
    </citation>
    <scope>NUCLEOTIDE SEQUENCE</scope>
    <source>
        <strain evidence="6">BOTRYCO-1</strain>
    </source>
</reference>
<dbReference type="SMART" id="SM00849">
    <property type="entry name" value="Lactamase_B"/>
    <property type="match status" value="1"/>
</dbReference>
<proteinExistence type="predicted"/>
<protein>
    <submittedName>
        <fullName evidence="6">Hydrolase</fullName>
    </submittedName>
</protein>
<keyword evidence="3 6" id="KW-0378">Hydrolase</keyword>
<dbReference type="CDD" id="cd07737">
    <property type="entry name" value="YcbL-like_MBL-fold"/>
    <property type="match status" value="1"/>
</dbReference>
<dbReference type="PANTHER" id="PTHR46233:SF3">
    <property type="entry name" value="HYDROXYACYLGLUTATHIONE HYDROLASE GLOC"/>
    <property type="match status" value="1"/>
</dbReference>
<dbReference type="PANTHER" id="PTHR46233">
    <property type="entry name" value="HYDROXYACYLGLUTATHIONE HYDROLASE GLOC"/>
    <property type="match status" value="1"/>
</dbReference>
<keyword evidence="4" id="KW-0862">Zinc</keyword>
<dbReference type="RefSeq" id="WP_284358737.1">
    <property type="nucleotide sequence ID" value="NZ_BPFZ01000002.1"/>
</dbReference>
<accession>A0ABQ4PTM0</accession>
<evidence type="ECO:0000313" key="7">
    <source>
        <dbReference type="Proteomes" id="UP001161064"/>
    </source>
</evidence>
<gene>
    <name evidence="6" type="ORF">PsB1_0403</name>
</gene>
<sequence length="223" mass="24190">MPNPSDLQASIIPVTPFQQNTTLLWSQATKEAVFVDPGGEVPRLVAAAQQTGVKVVAIWLTHGHLDHAGGATALARTFGVDIIGPHEDDQWLLDTIVEDWAKYGQTTGFENCVPTRYLKDGDTLELAGHVFDVVHCPGHTPGHVAIINQAAKLAFVGDLLFKGSIGRSDFPKGNFEDLIASITGKLWPYGNDIHFVPGHGEISSFGQERKTNPYVSDRVLGRE</sequence>
<dbReference type="InterPro" id="IPR051453">
    <property type="entry name" value="MBL_Glyoxalase_II"/>
</dbReference>
<dbReference type="InterPro" id="IPR001279">
    <property type="entry name" value="Metallo-B-lactamas"/>
</dbReference>
<keyword evidence="7" id="KW-1185">Reference proteome</keyword>
<evidence type="ECO:0000259" key="5">
    <source>
        <dbReference type="SMART" id="SM00849"/>
    </source>
</evidence>